<protein>
    <submittedName>
        <fullName evidence="6">MFS transporter</fullName>
    </submittedName>
</protein>
<dbReference type="PANTHER" id="PTHR43129:SF1">
    <property type="entry name" value="FOSMIDOMYCIN RESISTANCE PROTEIN"/>
    <property type="match status" value="1"/>
</dbReference>
<dbReference type="PANTHER" id="PTHR43129">
    <property type="entry name" value="FOSMIDOMYCIN RESISTANCE PROTEIN"/>
    <property type="match status" value="1"/>
</dbReference>
<feature type="transmembrane region" description="Helical" evidence="4">
    <location>
        <begin position="237"/>
        <end position="255"/>
    </location>
</feature>
<keyword evidence="1 4" id="KW-0812">Transmembrane</keyword>
<dbReference type="Proteomes" id="UP000316517">
    <property type="component" value="Unassembled WGS sequence"/>
</dbReference>
<dbReference type="InterPro" id="IPR020846">
    <property type="entry name" value="MFS_dom"/>
</dbReference>
<dbReference type="Gene3D" id="1.20.1250.20">
    <property type="entry name" value="MFS general substrate transporter like domains"/>
    <property type="match status" value="2"/>
</dbReference>
<sequence>IMLSHGLVHVFLISLAAVLPLIRLEFRLSYTQIGIFTFVLSIITAAVSIPMGFISDRVNKLRLISSMFFLMAILTSFLVVVKNLALVLLLFGFLWLCLSAFHPTAQAYLSSHYPGRRGQIFGLYEVGASSGMIMAPVIAVWLASIWGWKSVYGIYALPAMFVALGIYKIAGEETFSRQNKELRLRTEFLRGLKRILTHRRLKFIYVAHGLYAIIFATAALYLPIFMVDVHGFSVAQAAYMLTFFFLGGALGRILGGKSSDRWARNRVMGLSFLLLVPFLIMLSLATGGVILIFLSFAAGLTSHMILPVVTAFIGDNAQGEMGLTYGMQSLVGFGFGAISRLIAGVLADLWGIPVIFWMLAGISLLGVVCSFFLLERNG</sequence>
<comment type="caution">
    <text evidence="6">The sequence shown here is derived from an EMBL/GenBank/DDBJ whole genome shotgun (WGS) entry which is preliminary data.</text>
</comment>
<dbReference type="Pfam" id="PF07690">
    <property type="entry name" value="MFS_1"/>
    <property type="match status" value="1"/>
</dbReference>
<dbReference type="SUPFAM" id="SSF103473">
    <property type="entry name" value="MFS general substrate transporter"/>
    <property type="match status" value="1"/>
</dbReference>
<feature type="transmembrane region" description="Helical" evidence="4">
    <location>
        <begin position="87"/>
        <end position="109"/>
    </location>
</feature>
<evidence type="ECO:0000313" key="7">
    <source>
        <dbReference type="Proteomes" id="UP000316517"/>
    </source>
</evidence>
<proteinExistence type="predicted"/>
<evidence type="ECO:0000256" key="3">
    <source>
        <dbReference type="ARBA" id="ARBA00023136"/>
    </source>
</evidence>
<name>A0A523TBQ2_UNCAE</name>
<organism evidence="6 7">
    <name type="scientific">Aerophobetes bacterium</name>
    <dbReference type="NCBI Taxonomy" id="2030807"/>
    <lineage>
        <taxon>Bacteria</taxon>
        <taxon>Candidatus Aerophobota</taxon>
    </lineage>
</organism>
<dbReference type="GO" id="GO:0022857">
    <property type="term" value="F:transmembrane transporter activity"/>
    <property type="evidence" value="ECO:0007669"/>
    <property type="project" value="InterPro"/>
</dbReference>
<feature type="transmembrane region" description="Helical" evidence="4">
    <location>
        <begin position="7"/>
        <end position="24"/>
    </location>
</feature>
<gene>
    <name evidence="6" type="ORF">E3J68_03880</name>
</gene>
<feature type="transmembrane region" description="Helical" evidence="4">
    <location>
        <begin position="61"/>
        <end position="81"/>
    </location>
</feature>
<feature type="transmembrane region" description="Helical" evidence="4">
    <location>
        <begin position="325"/>
        <end position="343"/>
    </location>
</feature>
<dbReference type="GO" id="GO:0005886">
    <property type="term" value="C:plasma membrane"/>
    <property type="evidence" value="ECO:0007669"/>
    <property type="project" value="TreeGrafter"/>
</dbReference>
<evidence type="ECO:0000259" key="5">
    <source>
        <dbReference type="PROSITE" id="PS50850"/>
    </source>
</evidence>
<dbReference type="EMBL" id="SOJT01000172">
    <property type="protein sequence ID" value="TET27693.1"/>
    <property type="molecule type" value="Genomic_DNA"/>
</dbReference>
<evidence type="ECO:0000313" key="6">
    <source>
        <dbReference type="EMBL" id="TET27693.1"/>
    </source>
</evidence>
<feature type="transmembrane region" description="Helical" evidence="4">
    <location>
        <begin position="267"/>
        <end position="284"/>
    </location>
</feature>
<feature type="transmembrane region" description="Helical" evidence="4">
    <location>
        <begin position="349"/>
        <end position="374"/>
    </location>
</feature>
<evidence type="ECO:0000256" key="1">
    <source>
        <dbReference type="ARBA" id="ARBA00022692"/>
    </source>
</evidence>
<feature type="domain" description="Major facilitator superfamily (MFS) profile" evidence="5">
    <location>
        <begin position="1"/>
        <end position="378"/>
    </location>
</feature>
<dbReference type="InterPro" id="IPR036259">
    <property type="entry name" value="MFS_trans_sf"/>
</dbReference>
<feature type="transmembrane region" description="Helical" evidence="4">
    <location>
        <begin position="30"/>
        <end position="49"/>
    </location>
</feature>
<feature type="transmembrane region" description="Helical" evidence="4">
    <location>
        <begin position="121"/>
        <end position="146"/>
    </location>
</feature>
<accession>A0A523TBQ2</accession>
<feature type="non-terminal residue" evidence="6">
    <location>
        <position position="1"/>
    </location>
</feature>
<keyword evidence="2 4" id="KW-1133">Transmembrane helix</keyword>
<evidence type="ECO:0000256" key="2">
    <source>
        <dbReference type="ARBA" id="ARBA00022989"/>
    </source>
</evidence>
<feature type="transmembrane region" description="Helical" evidence="4">
    <location>
        <begin position="290"/>
        <end position="313"/>
    </location>
</feature>
<feature type="transmembrane region" description="Helical" evidence="4">
    <location>
        <begin position="152"/>
        <end position="170"/>
    </location>
</feature>
<dbReference type="PROSITE" id="PS50850">
    <property type="entry name" value="MFS"/>
    <property type="match status" value="1"/>
</dbReference>
<feature type="transmembrane region" description="Helical" evidence="4">
    <location>
        <begin position="203"/>
        <end position="225"/>
    </location>
</feature>
<evidence type="ECO:0000256" key="4">
    <source>
        <dbReference type="SAM" id="Phobius"/>
    </source>
</evidence>
<keyword evidence="3 4" id="KW-0472">Membrane</keyword>
<dbReference type="InterPro" id="IPR011701">
    <property type="entry name" value="MFS"/>
</dbReference>
<reference evidence="6 7" key="1">
    <citation type="submission" date="2019-03" db="EMBL/GenBank/DDBJ databases">
        <title>Metabolic potential of uncultured bacteria and archaea associated with petroleum seepage in deep-sea sediments.</title>
        <authorList>
            <person name="Dong X."/>
            <person name="Hubert C."/>
        </authorList>
    </citation>
    <scope>NUCLEOTIDE SEQUENCE [LARGE SCALE GENOMIC DNA]</scope>
    <source>
        <strain evidence="6">E44_bin3</strain>
    </source>
</reference>
<dbReference type="AlphaFoldDB" id="A0A523TBQ2"/>